<evidence type="ECO:0000313" key="2">
    <source>
        <dbReference type="EMBL" id="GBL78872.1"/>
    </source>
</evidence>
<feature type="compositionally biased region" description="Polar residues" evidence="1">
    <location>
        <begin position="39"/>
        <end position="58"/>
    </location>
</feature>
<gene>
    <name evidence="2" type="ORF">AVEN_48856_1</name>
</gene>
<comment type="caution">
    <text evidence="2">The sequence shown here is derived from an EMBL/GenBank/DDBJ whole genome shotgun (WGS) entry which is preliminary data.</text>
</comment>
<dbReference type="Proteomes" id="UP000499080">
    <property type="component" value="Unassembled WGS sequence"/>
</dbReference>
<protein>
    <submittedName>
        <fullName evidence="2">Uncharacterized protein</fullName>
    </submittedName>
</protein>
<reference evidence="2 3" key="1">
    <citation type="journal article" date="2019" name="Sci. Rep.">
        <title>Orb-weaving spider Araneus ventricosus genome elucidates the spidroin gene catalogue.</title>
        <authorList>
            <person name="Kono N."/>
            <person name="Nakamura H."/>
            <person name="Ohtoshi R."/>
            <person name="Moran D.A.P."/>
            <person name="Shinohara A."/>
            <person name="Yoshida Y."/>
            <person name="Fujiwara M."/>
            <person name="Mori M."/>
            <person name="Tomita M."/>
            <person name="Arakawa K."/>
        </authorList>
    </citation>
    <scope>NUCLEOTIDE SEQUENCE [LARGE SCALE GENOMIC DNA]</scope>
</reference>
<evidence type="ECO:0000313" key="3">
    <source>
        <dbReference type="Proteomes" id="UP000499080"/>
    </source>
</evidence>
<name>A0A4Y2AG94_ARAVE</name>
<keyword evidence="3" id="KW-1185">Reference proteome</keyword>
<proteinExistence type="predicted"/>
<dbReference type="EMBL" id="BGPR01000017">
    <property type="protein sequence ID" value="GBL78872.1"/>
    <property type="molecule type" value="Genomic_DNA"/>
</dbReference>
<evidence type="ECO:0000256" key="1">
    <source>
        <dbReference type="SAM" id="MobiDB-lite"/>
    </source>
</evidence>
<dbReference type="AlphaFoldDB" id="A0A4Y2AG94"/>
<feature type="compositionally biased region" description="Basic and acidic residues" evidence="1">
    <location>
        <begin position="18"/>
        <end position="28"/>
    </location>
</feature>
<feature type="region of interest" description="Disordered" evidence="1">
    <location>
        <begin position="18"/>
        <end position="72"/>
    </location>
</feature>
<accession>A0A4Y2AG94</accession>
<sequence length="113" mass="13125">MKSNIRRAFGGRVKSYFHEGNQELDHPPLPKHPGKLNDSRCNSFQYRGQNPSSPSQGHGPTPPEGGTYYHWRRDSAPPPHYCTHDQEREPVYLYGDFSYPHICGALRWEFLRK</sequence>
<organism evidence="2 3">
    <name type="scientific">Araneus ventricosus</name>
    <name type="common">Orbweaver spider</name>
    <name type="synonym">Epeira ventricosa</name>
    <dbReference type="NCBI Taxonomy" id="182803"/>
    <lineage>
        <taxon>Eukaryota</taxon>
        <taxon>Metazoa</taxon>
        <taxon>Ecdysozoa</taxon>
        <taxon>Arthropoda</taxon>
        <taxon>Chelicerata</taxon>
        <taxon>Arachnida</taxon>
        <taxon>Araneae</taxon>
        <taxon>Araneomorphae</taxon>
        <taxon>Entelegynae</taxon>
        <taxon>Araneoidea</taxon>
        <taxon>Araneidae</taxon>
        <taxon>Araneus</taxon>
    </lineage>
</organism>